<dbReference type="Gene3D" id="3.40.630.30">
    <property type="match status" value="1"/>
</dbReference>
<reference evidence="2 3" key="1">
    <citation type="submission" date="2018-08" db="EMBL/GenBank/DDBJ databases">
        <title>Cellulomonas rhizosphaerae sp. nov., a novel actinomycete isolated from soil.</title>
        <authorList>
            <person name="Tian Y."/>
        </authorList>
    </citation>
    <scope>NUCLEOTIDE SEQUENCE [LARGE SCALE GENOMIC DNA]</scope>
    <source>
        <strain evidence="2 3">NEAU-TCZ24</strain>
    </source>
</reference>
<evidence type="ECO:0000313" key="2">
    <source>
        <dbReference type="EMBL" id="RHA37120.1"/>
    </source>
</evidence>
<dbReference type="InterPro" id="IPR000182">
    <property type="entry name" value="GNAT_dom"/>
</dbReference>
<feature type="domain" description="N-acetyltransferase" evidence="1">
    <location>
        <begin position="19"/>
        <end position="168"/>
    </location>
</feature>
<keyword evidence="3" id="KW-1185">Reference proteome</keyword>
<dbReference type="AlphaFoldDB" id="A0A413RH39"/>
<comment type="caution">
    <text evidence="2">The sequence shown here is derived from an EMBL/GenBank/DDBJ whole genome shotgun (WGS) entry which is preliminary data.</text>
</comment>
<dbReference type="Pfam" id="PF00583">
    <property type="entry name" value="Acetyltransf_1"/>
    <property type="match status" value="1"/>
</dbReference>
<dbReference type="InterPro" id="IPR016181">
    <property type="entry name" value="Acyl_CoA_acyltransferase"/>
</dbReference>
<proteinExistence type="predicted"/>
<name>A0A413RH39_9CELL</name>
<dbReference type="CDD" id="cd04301">
    <property type="entry name" value="NAT_SF"/>
    <property type="match status" value="1"/>
</dbReference>
<dbReference type="Proteomes" id="UP000283374">
    <property type="component" value="Unassembled WGS sequence"/>
</dbReference>
<accession>A0A413RH39</accession>
<organism evidence="2 3">
    <name type="scientific">Cellulomonas rhizosphaerae</name>
    <dbReference type="NCBI Taxonomy" id="2293719"/>
    <lineage>
        <taxon>Bacteria</taxon>
        <taxon>Bacillati</taxon>
        <taxon>Actinomycetota</taxon>
        <taxon>Actinomycetes</taxon>
        <taxon>Micrococcales</taxon>
        <taxon>Cellulomonadaceae</taxon>
        <taxon>Cellulomonas</taxon>
    </lineage>
</organism>
<gene>
    <name evidence="2" type="ORF">D1825_17710</name>
</gene>
<dbReference type="SUPFAM" id="SSF55729">
    <property type="entry name" value="Acyl-CoA N-acyltransferases (Nat)"/>
    <property type="match status" value="1"/>
</dbReference>
<evidence type="ECO:0000259" key="1">
    <source>
        <dbReference type="PROSITE" id="PS51186"/>
    </source>
</evidence>
<keyword evidence="2" id="KW-0808">Transferase</keyword>
<dbReference type="GO" id="GO:0016747">
    <property type="term" value="F:acyltransferase activity, transferring groups other than amino-acyl groups"/>
    <property type="evidence" value="ECO:0007669"/>
    <property type="project" value="InterPro"/>
</dbReference>
<dbReference type="EMBL" id="QWKP01000223">
    <property type="protein sequence ID" value="RHA37120.1"/>
    <property type="molecule type" value="Genomic_DNA"/>
</dbReference>
<dbReference type="PROSITE" id="PS51186">
    <property type="entry name" value="GNAT"/>
    <property type="match status" value="1"/>
</dbReference>
<dbReference type="OrthoDB" id="3254236at2"/>
<sequence length="168" mass="17570">MSRFADYEPDRHGVPDPAVVLRAAVPSDVDGILAVAASRGPVAFGPRVPAWVVEPDRRVVVAVSDGVVGWGMAAPWAGFDDVPDGLYVSGLTVAPAARRHGIGERLLLDLIGWAAPRSDMLGSVINATNGPSLDLHLRHGFREVARSDSFAGITFTGGVGVLLVRNAA</sequence>
<protein>
    <submittedName>
        <fullName evidence="2">N-acetyltransferase</fullName>
    </submittedName>
</protein>
<dbReference type="PANTHER" id="PTHR43072">
    <property type="entry name" value="N-ACETYLTRANSFERASE"/>
    <property type="match status" value="1"/>
</dbReference>
<dbReference type="RefSeq" id="WP_118768732.1">
    <property type="nucleotide sequence ID" value="NZ_QWKP01000223.1"/>
</dbReference>
<evidence type="ECO:0000313" key="3">
    <source>
        <dbReference type="Proteomes" id="UP000283374"/>
    </source>
</evidence>
<dbReference type="PANTHER" id="PTHR43072:SF52">
    <property type="entry name" value="GCN5-RELATED N-ACETYLTRANSFERASE"/>
    <property type="match status" value="1"/>
</dbReference>